<dbReference type="Proteomes" id="UP000606653">
    <property type="component" value="Unassembled WGS sequence"/>
</dbReference>
<feature type="domain" description="DUF402" evidence="2">
    <location>
        <begin position="37"/>
        <end position="152"/>
    </location>
</feature>
<keyword evidence="1" id="KW-0378">Hydrolase</keyword>
<dbReference type="InterPro" id="IPR050212">
    <property type="entry name" value="Ntdp-like"/>
</dbReference>
<dbReference type="EMBL" id="BMLN01000005">
    <property type="protein sequence ID" value="GGN99520.1"/>
    <property type="molecule type" value="Genomic_DNA"/>
</dbReference>
<dbReference type="Gene3D" id="2.40.380.10">
    <property type="entry name" value="FomD-like"/>
    <property type="match status" value="1"/>
</dbReference>
<dbReference type="InterPro" id="IPR007295">
    <property type="entry name" value="DUF402"/>
</dbReference>
<name>A0ABQ2L1U2_9BACL</name>
<dbReference type="PANTHER" id="PTHR39159:SF1">
    <property type="entry name" value="UPF0374 PROTEIN YGAC"/>
    <property type="match status" value="1"/>
</dbReference>
<keyword evidence="4" id="KW-1185">Reference proteome</keyword>
<comment type="caution">
    <text evidence="3">The sequence shown here is derived from an EMBL/GenBank/DDBJ whole genome shotgun (WGS) entry which is preliminary data.</text>
</comment>
<reference evidence="4" key="1">
    <citation type="journal article" date="2019" name="Int. J. Syst. Evol. Microbiol.">
        <title>The Global Catalogue of Microorganisms (GCM) 10K type strain sequencing project: providing services to taxonomists for standard genome sequencing and annotation.</title>
        <authorList>
            <consortium name="The Broad Institute Genomics Platform"/>
            <consortium name="The Broad Institute Genome Sequencing Center for Infectious Disease"/>
            <person name="Wu L."/>
            <person name="Ma J."/>
        </authorList>
    </citation>
    <scope>NUCLEOTIDE SEQUENCE [LARGE SCALE GENOMIC DNA]</scope>
    <source>
        <strain evidence="4">CGMCC 1.6964</strain>
    </source>
</reference>
<accession>A0ABQ2L1U2</accession>
<evidence type="ECO:0000313" key="4">
    <source>
        <dbReference type="Proteomes" id="UP000606653"/>
    </source>
</evidence>
<dbReference type="PANTHER" id="PTHR39159">
    <property type="match status" value="1"/>
</dbReference>
<evidence type="ECO:0000259" key="2">
    <source>
        <dbReference type="Pfam" id="PF04167"/>
    </source>
</evidence>
<sequence>MNLKLHAMKYGNVAHYDWEMKLLGEREGCLIGEGEAGRKLKHHTKGQTFTIPHASLEVYALEEGFTVSFDIADGKVISIYCNVSQPCLRDGEDVSFVDLDLDLLWNEEKGWHVVDEDEFEINRRRFGYPDELVRYAQRSLQDLQQRAQRGQFPFDGSLNDEIARIAAGTAKLST</sequence>
<gene>
    <name evidence="3" type="ORF">GCM10010969_19680</name>
</gene>
<dbReference type="RefSeq" id="WP_018977865.1">
    <property type="nucleotide sequence ID" value="NZ_BMLN01000005.1"/>
</dbReference>
<protein>
    <recommendedName>
        <fullName evidence="2">DUF402 domain-containing protein</fullName>
    </recommendedName>
</protein>
<evidence type="ECO:0000256" key="1">
    <source>
        <dbReference type="ARBA" id="ARBA00022801"/>
    </source>
</evidence>
<dbReference type="SUPFAM" id="SSF159234">
    <property type="entry name" value="FomD-like"/>
    <property type="match status" value="1"/>
</dbReference>
<organism evidence="3 4">
    <name type="scientific">Saccharibacillus kuerlensis</name>
    <dbReference type="NCBI Taxonomy" id="459527"/>
    <lineage>
        <taxon>Bacteria</taxon>
        <taxon>Bacillati</taxon>
        <taxon>Bacillota</taxon>
        <taxon>Bacilli</taxon>
        <taxon>Bacillales</taxon>
        <taxon>Paenibacillaceae</taxon>
        <taxon>Saccharibacillus</taxon>
    </lineage>
</organism>
<proteinExistence type="predicted"/>
<dbReference type="InterPro" id="IPR035930">
    <property type="entry name" value="FomD-like_sf"/>
</dbReference>
<evidence type="ECO:0000313" key="3">
    <source>
        <dbReference type="EMBL" id="GGN99520.1"/>
    </source>
</evidence>
<dbReference type="Pfam" id="PF04167">
    <property type="entry name" value="DUF402"/>
    <property type="match status" value="1"/>
</dbReference>